<keyword evidence="2" id="KW-0472">Membrane</keyword>
<comment type="caution">
    <text evidence="3">The sequence shown here is derived from an EMBL/GenBank/DDBJ whole genome shotgun (WGS) entry which is preliminary data.</text>
</comment>
<keyword evidence="4" id="KW-1185">Reference proteome</keyword>
<reference evidence="3 4" key="1">
    <citation type="journal article" date="2022" name="Microbiol. Res.">
        <title>Comparative genome analysis, predicted lifestyle and antimicrobial strategies of Lactococcus carnosus and Lactococcus paracarnosus isolated from meat.</title>
        <authorList>
            <person name="Werum V."/>
            <person name="Ehrmann M."/>
            <person name="Vogel R."/>
            <person name="Hilgarth M."/>
        </authorList>
    </citation>
    <scope>NUCLEOTIDE SEQUENCE [LARGE SCALE GENOMIC DNA]</scope>
    <source>
        <strain evidence="3 4">TMW22177</strain>
    </source>
</reference>
<name>A0ABT0ARF7_9LACT</name>
<dbReference type="Proteomes" id="UP001522450">
    <property type="component" value="Unassembled WGS sequence"/>
</dbReference>
<keyword evidence="2" id="KW-0812">Transmembrane</keyword>
<feature type="compositionally biased region" description="Basic and acidic residues" evidence="1">
    <location>
        <begin position="93"/>
        <end position="103"/>
    </location>
</feature>
<dbReference type="RefSeq" id="WP_244034357.1">
    <property type="nucleotide sequence ID" value="NZ_JAAECS010000002.1"/>
</dbReference>
<evidence type="ECO:0000313" key="3">
    <source>
        <dbReference type="EMBL" id="MCJ1989274.1"/>
    </source>
</evidence>
<feature type="compositionally biased region" description="Polar residues" evidence="1">
    <location>
        <begin position="104"/>
        <end position="119"/>
    </location>
</feature>
<protein>
    <submittedName>
        <fullName evidence="3">Uncharacterized protein</fullName>
    </submittedName>
</protein>
<evidence type="ECO:0000313" key="4">
    <source>
        <dbReference type="Proteomes" id="UP001522450"/>
    </source>
</evidence>
<keyword evidence="2" id="KW-1133">Transmembrane helix</keyword>
<evidence type="ECO:0000256" key="2">
    <source>
        <dbReference type="SAM" id="Phobius"/>
    </source>
</evidence>
<dbReference type="EMBL" id="JAAECS010000002">
    <property type="protein sequence ID" value="MCJ1989274.1"/>
    <property type="molecule type" value="Genomic_DNA"/>
</dbReference>
<accession>A0ABT0ARF7</accession>
<feature type="region of interest" description="Disordered" evidence="1">
    <location>
        <begin position="79"/>
        <end position="119"/>
    </location>
</feature>
<sequence length="119" mass="13875">MIEEPKNEESKDTLVSHIEDRKDDNKINTWSKTKTWYKTVNKKIILFSAGFFVLGSFSTLLISHTINHSPRFERASLYRHGMDRPKRHHKFHRENSNKDRNNSDIEQSPDSQSGASTSD</sequence>
<evidence type="ECO:0000256" key="1">
    <source>
        <dbReference type="SAM" id="MobiDB-lite"/>
    </source>
</evidence>
<proteinExistence type="predicted"/>
<feature type="transmembrane region" description="Helical" evidence="2">
    <location>
        <begin position="44"/>
        <end position="62"/>
    </location>
</feature>
<organism evidence="3 4">
    <name type="scientific">Pseudolactococcus carnosus</name>
    <dbReference type="NCBI Taxonomy" id="2749961"/>
    <lineage>
        <taxon>Bacteria</taxon>
        <taxon>Bacillati</taxon>
        <taxon>Bacillota</taxon>
        <taxon>Bacilli</taxon>
        <taxon>Lactobacillales</taxon>
        <taxon>Streptococcaceae</taxon>
        <taxon>Pseudolactococcus</taxon>
    </lineage>
</organism>
<gene>
    <name evidence="3" type="ORF">GYN21_03490</name>
</gene>